<accession>A0A2J9KQS5</accession>
<dbReference type="AlphaFoldDB" id="A0A2J9KQS5"/>
<evidence type="ECO:0000313" key="11">
    <source>
        <dbReference type="Proteomes" id="UP000578252"/>
    </source>
</evidence>
<dbReference type="InterPro" id="IPR013785">
    <property type="entry name" value="Aldolase_TIM"/>
</dbReference>
<reference evidence="8 9" key="1">
    <citation type="submission" date="2018-06" db="EMBL/GenBank/DDBJ databases">
        <authorList>
            <consortium name="Pathogen Informatics"/>
            <person name="Doyle S."/>
        </authorList>
    </citation>
    <scope>NUCLEOTIDE SEQUENCE [LARGE SCALE GENOMIC DNA]</scope>
    <source>
        <strain evidence="8 9">NCTC11819</strain>
    </source>
</reference>
<comment type="pathway">
    <text evidence="4">Metabolic intermediate biosynthesis; chorismate biosynthesis; chorismate from D-erythrose 4-phosphate and phosphoenolpyruvate: step 1/7.</text>
</comment>
<feature type="binding site" evidence="3">
    <location>
        <position position="399"/>
    </location>
    <ligand>
        <name>Mn(2+)</name>
        <dbReference type="ChEBI" id="CHEBI:29035"/>
    </ligand>
</feature>
<organism evidence="7 10">
    <name type="scientific">Mobiluncus mulieris</name>
    <dbReference type="NCBI Taxonomy" id="2052"/>
    <lineage>
        <taxon>Bacteria</taxon>
        <taxon>Bacillati</taxon>
        <taxon>Actinomycetota</taxon>
        <taxon>Actinomycetes</taxon>
        <taxon>Actinomycetales</taxon>
        <taxon>Actinomycetaceae</taxon>
        <taxon>Mobiluncus</taxon>
    </lineage>
</organism>
<dbReference type="Proteomes" id="UP000575397">
    <property type="component" value="Unassembled WGS sequence"/>
</dbReference>
<dbReference type="Gene3D" id="3.20.20.70">
    <property type="entry name" value="Aldolase class I"/>
    <property type="match status" value="1"/>
</dbReference>
<name>A0A2J9KQS5_9ACTO</name>
<dbReference type="Proteomes" id="UP000582487">
    <property type="component" value="Unassembled WGS sequence"/>
</dbReference>
<feature type="binding site" evidence="3">
    <location>
        <position position="76"/>
    </location>
    <ligand>
        <name>Mn(2+)</name>
        <dbReference type="ChEBI" id="CHEBI:29035"/>
    </ligand>
</feature>
<feature type="binding site" evidence="3">
    <location>
        <position position="294"/>
    </location>
    <ligand>
        <name>phosphoenolpyruvate</name>
        <dbReference type="ChEBI" id="CHEBI:58702"/>
    </ligand>
</feature>
<keyword evidence="3" id="KW-0104">Cadmium</keyword>
<dbReference type="PANTHER" id="PTHR21337">
    <property type="entry name" value="PHOSPHO-2-DEHYDRO-3-DEOXYHEPTONATE ALDOLASE 1, 2"/>
    <property type="match status" value="1"/>
</dbReference>
<feature type="binding site" evidence="3">
    <location>
        <position position="325"/>
    </location>
    <ligand>
        <name>phosphoenolpyruvate</name>
        <dbReference type="ChEBI" id="CHEBI:58702"/>
    </ligand>
</feature>
<reference evidence="10 11" key="2">
    <citation type="submission" date="2020-04" db="EMBL/GenBank/DDBJ databases">
        <title>Antimicrobial susceptibility and clonality of vaginal-derived multi-drug resistant Mobiluncus isolates in China.</title>
        <authorList>
            <person name="Zhang X."/>
        </authorList>
    </citation>
    <scope>NUCLEOTIDE SEQUENCE [LARGE SCALE GENOMIC DNA]</scope>
    <source>
        <strain evidence="7 10">12</strain>
        <strain evidence="5 11">13</strain>
        <strain evidence="6 12">7</strain>
    </source>
</reference>
<comment type="cofactor">
    <cofactor evidence="3">
        <name>Mn(2+)</name>
        <dbReference type="ChEBI" id="CHEBI:29035"/>
    </cofactor>
    <cofactor evidence="3">
        <name>Co(2+)</name>
        <dbReference type="ChEBI" id="CHEBI:48828"/>
    </cofactor>
    <cofactor evidence="3">
        <name>Cd(2+)</name>
        <dbReference type="ChEBI" id="CHEBI:48775"/>
    </cofactor>
    <text evidence="3">Binds 1 divalent cation per subunit. The enzyme is active with manganese, cobalt or cadmium ions.</text>
</comment>
<dbReference type="PANTHER" id="PTHR21337:SF0">
    <property type="entry name" value="PHOSPHO-2-DEHYDRO-3-DEOXYHEPTONATE ALDOLASE"/>
    <property type="match status" value="1"/>
</dbReference>
<evidence type="ECO:0000256" key="2">
    <source>
        <dbReference type="ARBA" id="ARBA00022679"/>
    </source>
</evidence>
<evidence type="ECO:0000256" key="1">
    <source>
        <dbReference type="ARBA" id="ARBA00008911"/>
    </source>
</evidence>
<dbReference type="RefSeq" id="WP_004014935.1">
    <property type="nucleotide sequence ID" value="NZ_CAMPNB010000003.1"/>
</dbReference>
<evidence type="ECO:0000256" key="3">
    <source>
        <dbReference type="PIRSR" id="PIRSR602480-1"/>
    </source>
</evidence>
<evidence type="ECO:0000313" key="6">
    <source>
        <dbReference type="EMBL" id="NMW92159.1"/>
    </source>
</evidence>
<evidence type="ECO:0000313" key="12">
    <source>
        <dbReference type="Proteomes" id="UP000582487"/>
    </source>
</evidence>
<dbReference type="GO" id="GO:0009423">
    <property type="term" value="P:chorismate biosynthetic process"/>
    <property type="evidence" value="ECO:0007669"/>
    <property type="project" value="UniProtKB-UniPathway"/>
</dbReference>
<dbReference type="GO" id="GO:0008652">
    <property type="term" value="P:amino acid biosynthetic process"/>
    <property type="evidence" value="ECO:0007669"/>
    <property type="project" value="UniProtKB-KW"/>
</dbReference>
<dbReference type="EC" id="2.5.1.54" evidence="4"/>
<dbReference type="EMBL" id="UGGQ01000006">
    <property type="protein sequence ID" value="STO17505.1"/>
    <property type="molecule type" value="Genomic_DNA"/>
</dbReference>
<evidence type="ECO:0000313" key="7">
    <source>
        <dbReference type="EMBL" id="NMX03130.1"/>
    </source>
</evidence>
<feature type="binding site" evidence="3">
    <location>
        <position position="429"/>
    </location>
    <ligand>
        <name>Mn(2+)</name>
        <dbReference type="ChEBI" id="CHEBI:29035"/>
    </ligand>
</feature>
<comment type="caution">
    <text evidence="7">The sequence shown here is derived from an EMBL/GenBank/DDBJ whole genome shotgun (WGS) entry which is preliminary data.</text>
</comment>
<dbReference type="UniPathway" id="UPA00053">
    <property type="reaction ID" value="UER00084"/>
</dbReference>
<protein>
    <recommendedName>
        <fullName evidence="4">Phospho-2-dehydro-3-deoxyheptonate aldolase</fullName>
        <ecNumber evidence="4">2.5.1.54</ecNumber>
    </recommendedName>
</protein>
<dbReference type="EMBL" id="JABCUV010000001">
    <property type="protein sequence ID" value="NMW92159.1"/>
    <property type="molecule type" value="Genomic_DNA"/>
</dbReference>
<dbReference type="NCBIfam" id="TIGR01358">
    <property type="entry name" value="DAHP_synth_II"/>
    <property type="match status" value="1"/>
</dbReference>
<gene>
    <name evidence="8" type="primary">aroH</name>
    <name evidence="6" type="ORF">HHJ74_00270</name>
    <name evidence="7" type="ORF">HHJ77_04060</name>
    <name evidence="5" type="ORF">HHJ78_02205</name>
    <name evidence="8" type="ORF">NCTC11819_02099</name>
</gene>
<keyword evidence="3" id="KW-0170">Cobalt</keyword>
<proteinExistence type="inferred from homology"/>
<evidence type="ECO:0000313" key="10">
    <source>
        <dbReference type="Proteomes" id="UP000575397"/>
    </source>
</evidence>
<comment type="similarity">
    <text evidence="1 4">Belongs to the class-II DAHP synthase family.</text>
</comment>
<feature type="binding site" evidence="3">
    <location>
        <begin position="271"/>
        <end position="272"/>
    </location>
    <ligand>
        <name>phosphoenolpyruvate</name>
        <dbReference type="ChEBI" id="CHEBI:58702"/>
    </ligand>
</feature>
<dbReference type="GO" id="GO:0009073">
    <property type="term" value="P:aromatic amino acid family biosynthetic process"/>
    <property type="evidence" value="ECO:0007669"/>
    <property type="project" value="UniProtKB-KW"/>
</dbReference>
<dbReference type="Pfam" id="PF01474">
    <property type="entry name" value="DAHP_synth_2"/>
    <property type="match status" value="1"/>
</dbReference>
<dbReference type="GO" id="GO:0003849">
    <property type="term" value="F:3-deoxy-7-phosphoheptulonate synthase activity"/>
    <property type="evidence" value="ECO:0007669"/>
    <property type="project" value="UniProtKB-EC"/>
</dbReference>
<evidence type="ECO:0000256" key="4">
    <source>
        <dbReference type="RuleBase" id="RU363071"/>
    </source>
</evidence>
<feature type="binding site" evidence="3">
    <location>
        <position position="115"/>
    </location>
    <ligand>
        <name>phosphoenolpyruvate</name>
        <dbReference type="ChEBI" id="CHEBI:58702"/>
    </ligand>
</feature>
<keyword evidence="2 4" id="KW-0808">Transferase</keyword>
<keyword evidence="4" id="KW-0028">Amino-acid biosynthesis</keyword>
<keyword evidence="3" id="KW-0464">Manganese</keyword>
<comment type="catalytic activity">
    <reaction evidence="4">
        <text>D-erythrose 4-phosphate + phosphoenolpyruvate + H2O = 7-phospho-2-dehydro-3-deoxy-D-arabino-heptonate + phosphate</text>
        <dbReference type="Rhea" id="RHEA:14717"/>
        <dbReference type="ChEBI" id="CHEBI:15377"/>
        <dbReference type="ChEBI" id="CHEBI:16897"/>
        <dbReference type="ChEBI" id="CHEBI:43474"/>
        <dbReference type="ChEBI" id="CHEBI:58394"/>
        <dbReference type="ChEBI" id="CHEBI:58702"/>
        <dbReference type="EC" id="2.5.1.54"/>
    </reaction>
</comment>
<sequence length="468" mass="51729">MEHSVEQLHLQDFEAAWRACPAVQQPAYPDVVEVQRVCVELKRRPPLVFAGEVNELRELMGKAAKGEAFVLTGGDCAETFAESTADHLKLKVQTILQMAVVLTYGAGLPVVKMGRMAGQYAKPRSADTETRNGVTLESYRGDAVNGHEFTRESRTPNPKRLLETYQYSAATLNLIRAFTQGGYADMRRVHEWNKGFVNNPAYARFDALAQSIDAAMQFMKATGVPADAMRTVDFYSAHEALLLEYENALTRVDSISEDLYDTSAHFVWIGERTRQLDGAHLEMLSRVKNPIGVKLGPSATAEDVTHLAERLNPEGIPGRLTLISRLGNASVREILPGLLRAGKATGKPIVWMCDPMHGNTVKTASGYKTRHFETVLDEVRAFFEVHEAEGMIPGGIHVELTGDDVTEIVGGTETVDEAALAKRYETLVDPRLNHQQSLELAFMVAEMLAKLRPGLQNTDLVDFPEMGF</sequence>
<keyword evidence="4" id="KW-0057">Aromatic amino acid biosynthesis</keyword>
<dbReference type="EMBL" id="JABCUS010000007">
    <property type="protein sequence ID" value="NMX03130.1"/>
    <property type="molecule type" value="Genomic_DNA"/>
</dbReference>
<dbReference type="InterPro" id="IPR002480">
    <property type="entry name" value="DAHP_synth_2"/>
</dbReference>
<feature type="binding site" evidence="3">
    <location>
        <position position="357"/>
    </location>
    <ligand>
        <name>Mn(2+)</name>
        <dbReference type="ChEBI" id="CHEBI:29035"/>
    </ligand>
</feature>
<dbReference type="SUPFAM" id="SSF51569">
    <property type="entry name" value="Aldolase"/>
    <property type="match status" value="1"/>
</dbReference>
<dbReference type="GeneID" id="61167854"/>
<dbReference type="Proteomes" id="UP000578252">
    <property type="component" value="Unassembled WGS sequence"/>
</dbReference>
<dbReference type="EMBL" id="JABCUR010000002">
    <property type="protein sequence ID" value="NMW64373.1"/>
    <property type="molecule type" value="Genomic_DNA"/>
</dbReference>
<dbReference type="Proteomes" id="UP000255284">
    <property type="component" value="Unassembled WGS sequence"/>
</dbReference>
<evidence type="ECO:0000313" key="5">
    <source>
        <dbReference type="EMBL" id="NMW64373.1"/>
    </source>
</evidence>
<evidence type="ECO:0000313" key="9">
    <source>
        <dbReference type="Proteomes" id="UP000255284"/>
    </source>
</evidence>
<evidence type="ECO:0000313" key="8">
    <source>
        <dbReference type="EMBL" id="STO17505.1"/>
    </source>
</evidence>